<dbReference type="EMBL" id="MU003492">
    <property type="protein sequence ID" value="KAF2478112.1"/>
    <property type="molecule type" value="Genomic_DNA"/>
</dbReference>
<evidence type="ECO:0000313" key="2">
    <source>
        <dbReference type="Proteomes" id="UP000799755"/>
    </source>
</evidence>
<name>A0ACB6RG69_9PLEO</name>
<sequence length="580" mass="64899">MEMSSPLAAMHPPAMPAPWGYRRDLLPSKPLFATHTFSAKNFNFKDKSMKKTNADYFTLQPVRGSSPTASLAADMSSNLHVDQSPQLVTPRRSLFTSNLFQPLDNREGTTTPPVRWEGVRTPPIPSSSPSFGPDSMDISPLPHKAPFSFVTERSIPSPTPESTPASEEDMLSPCEIAPQPPYLEVPRPVSATESVIFLSTVRRTMLTSPRRRRSILLRPSLARNKNYSTNTVSFKSKENSSLPAFKFGAYDAFSNAPSPSLDECFTASPPQERKMFSNPSVGVSKSKPFSINTNMSRANGSPLSANIRKPAGPPSRRPSKFRRSLSMYEHPGDVMNQNQDKDNYTPSGLQAVMDVDDTPSLKLPHFTPPNEPDSLPRITDMTLIDVLNGDYNHEFEKVAIIDCRFEYEYQGGHIKGALNFCEKEQLAKELFDPVSASNTLLIFHCEYSAHRAPLMAKFVRHEDRKVNSFRYPKLTYPEVYILDGGYSSFYESHRSRCFPQNYLRMDAKEHENACERGMNKLRQRSKLNRAQTFAFGQQSCQMEDSPTGIARSKTGGILTLGGDDTFNIGRIGASRRMASY</sequence>
<evidence type="ECO:0000313" key="1">
    <source>
        <dbReference type="EMBL" id="KAF2478112.1"/>
    </source>
</evidence>
<reference evidence="1" key="1">
    <citation type="journal article" date="2020" name="Stud. Mycol.">
        <title>101 Dothideomycetes genomes: a test case for predicting lifestyles and emergence of pathogens.</title>
        <authorList>
            <person name="Haridas S."/>
            <person name="Albert R."/>
            <person name="Binder M."/>
            <person name="Bloem J."/>
            <person name="Labutti K."/>
            <person name="Salamov A."/>
            <person name="Andreopoulos B."/>
            <person name="Baker S."/>
            <person name="Barry K."/>
            <person name="Bills G."/>
            <person name="Bluhm B."/>
            <person name="Cannon C."/>
            <person name="Castanera R."/>
            <person name="Culley D."/>
            <person name="Daum C."/>
            <person name="Ezra D."/>
            <person name="Gonzalez J."/>
            <person name="Henrissat B."/>
            <person name="Kuo A."/>
            <person name="Liang C."/>
            <person name="Lipzen A."/>
            <person name="Lutzoni F."/>
            <person name="Magnuson J."/>
            <person name="Mondo S."/>
            <person name="Nolan M."/>
            <person name="Ohm R."/>
            <person name="Pangilinan J."/>
            <person name="Park H.-J."/>
            <person name="Ramirez L."/>
            <person name="Alfaro M."/>
            <person name="Sun H."/>
            <person name="Tritt A."/>
            <person name="Yoshinaga Y."/>
            <person name="Zwiers L.-H."/>
            <person name="Turgeon B."/>
            <person name="Goodwin S."/>
            <person name="Spatafora J."/>
            <person name="Crous P."/>
            <person name="Grigoriev I."/>
        </authorList>
    </citation>
    <scope>NUCLEOTIDE SEQUENCE</scope>
    <source>
        <strain evidence="1">ATCC 200398</strain>
    </source>
</reference>
<proteinExistence type="predicted"/>
<keyword evidence="2" id="KW-1185">Reference proteome</keyword>
<accession>A0ACB6RG69</accession>
<protein>
    <submittedName>
        <fullName evidence="1">Rhodanese-like protein</fullName>
    </submittedName>
</protein>
<dbReference type="Proteomes" id="UP000799755">
    <property type="component" value="Unassembled WGS sequence"/>
</dbReference>
<comment type="caution">
    <text evidence="1">The sequence shown here is derived from an EMBL/GenBank/DDBJ whole genome shotgun (WGS) entry which is preliminary data.</text>
</comment>
<organism evidence="1 2">
    <name type="scientific">Lindgomyces ingoldianus</name>
    <dbReference type="NCBI Taxonomy" id="673940"/>
    <lineage>
        <taxon>Eukaryota</taxon>
        <taxon>Fungi</taxon>
        <taxon>Dikarya</taxon>
        <taxon>Ascomycota</taxon>
        <taxon>Pezizomycotina</taxon>
        <taxon>Dothideomycetes</taxon>
        <taxon>Pleosporomycetidae</taxon>
        <taxon>Pleosporales</taxon>
        <taxon>Lindgomycetaceae</taxon>
        <taxon>Lindgomyces</taxon>
    </lineage>
</organism>
<gene>
    <name evidence="1" type="ORF">BDR25DRAFT_365155</name>
</gene>